<evidence type="ECO:0000313" key="12">
    <source>
        <dbReference type="EMBL" id="WIT94201.1"/>
    </source>
</evidence>
<evidence type="ECO:0000256" key="2">
    <source>
        <dbReference type="ARBA" id="ARBA00022581"/>
    </source>
</evidence>
<evidence type="ECO:0000256" key="7">
    <source>
        <dbReference type="ARBA" id="ARBA00023165"/>
    </source>
</evidence>
<dbReference type="GO" id="GO:0098015">
    <property type="term" value="C:virus tail"/>
    <property type="evidence" value="ECO:0007669"/>
    <property type="project" value="UniProtKB-KW"/>
</dbReference>
<gene>
    <name evidence="12" type="ORF">FPAPBKPN_00046</name>
</gene>
<keyword evidence="3" id="KW-1235">Degradation of host cell envelope components during virus entry</keyword>
<proteinExistence type="predicted"/>
<evidence type="ECO:0000256" key="5">
    <source>
        <dbReference type="ARBA" id="ARBA00022804"/>
    </source>
</evidence>
<dbReference type="GO" id="GO:0098671">
    <property type="term" value="P:adhesion receptor-mediated virion attachment to host cell"/>
    <property type="evidence" value="ECO:0007669"/>
    <property type="project" value="UniProtKB-KW"/>
</dbReference>
<evidence type="ECO:0000313" key="13">
    <source>
        <dbReference type="Proteomes" id="UP001239182"/>
    </source>
</evidence>
<evidence type="ECO:0000256" key="10">
    <source>
        <dbReference type="ARBA" id="ARBA00035731"/>
    </source>
</evidence>
<evidence type="ECO:0000256" key="3">
    <source>
        <dbReference type="ARBA" id="ARBA00022717"/>
    </source>
</evidence>
<evidence type="ECO:0000256" key="8">
    <source>
        <dbReference type="ARBA" id="ARBA00023296"/>
    </source>
</evidence>
<evidence type="ECO:0000259" key="11">
    <source>
        <dbReference type="Pfam" id="PF03906"/>
    </source>
</evidence>
<evidence type="ECO:0000256" key="1">
    <source>
        <dbReference type="ARBA" id="ARBA00004328"/>
    </source>
</evidence>
<name>A0A9Y2E178_9CAUD</name>
<keyword evidence="4" id="KW-1227">Viral tail protein</keyword>
<keyword evidence="7" id="KW-1233">Viral attachment to host adhesion receptor</keyword>
<dbReference type="EMBL" id="OQ622005">
    <property type="protein sequence ID" value="WIT94201.1"/>
    <property type="molecule type" value="Genomic_DNA"/>
</dbReference>
<keyword evidence="5" id="KW-1161">Viral attachment to host cell</keyword>
<organism evidence="12 13">
    <name type="scientific">Klebsiella phage vB_KpnP_2146-HW</name>
    <dbReference type="NCBI Taxonomy" id="3038211"/>
    <lineage>
        <taxon>Viruses</taxon>
        <taxon>Duplodnaviria</taxon>
        <taxon>Heunggongvirae</taxon>
        <taxon>Uroviricota</taxon>
        <taxon>Caudoviricetes</taxon>
        <taxon>Autographivirales</taxon>
        <taxon>Autotranscriptaviridae</taxon>
        <taxon>Studiervirinae</taxon>
        <taxon>Przondovirus</taxon>
        <taxon>Przondovirus 2146HW</taxon>
    </lineage>
</organism>
<keyword evidence="13" id="KW-1185">Reference proteome</keyword>
<sequence>MDQDIKTVIQYPVGTTEFDIPFDYLSRKFVRVSLVANDNRRLLSNITEYRYVSKTRVKILVDTAGFDRVEIRRFTSASERVVDFSDGSVLRANDLNVSQLQSAHIAEEARDSALMAMPEDDAGNLDARNRKIVRLAPGEIGSDAVNKDQLDTAVGDAGGILSDVKKVQQETYDYIEKFADDTALVRGVSWVYNQGSANGGETSILIDKPTRVLAVPYIEVNGLRQEVGYHFSFDIATQRITLVKPLVAGDFLVALTTESSVPVEDLLANPTGASSIGTSDGRNVQVVLDGLTADLQTARSAVSPKEFGGVPNTDATAAIKLAIAAALVRKAPLDLRSGPWTITETIDLTDIKTVIADATGVLRVDPTTFTSKFSNKYAVTFGNPDVTFGQGRSSHVQVIGTLVVSGLNRAGALNGVYFKGSWFASNVVRVSGLNGSAIVLEAVWDSVFQSLSAELCGNEANYQIDVRGGGDTSNCIHIGRIQSERAYHKCLRISAIRSVFNTIHAERTAVLTTDDGSTNADGTKYTTLMFSLGNSVVNQLIHDAISGNAPDGRPTVGMASSRIDADYCVINAAGLTGSGLSSNSGRNTTWNGMVVRKWTFSGTATGHTIVSPRIIESLVPNNSITVKGGTAGQVSFGYNAKDVQIDSMAIDDLSFPNTIRGNINFTSCTFPETLTIGSTRAPEGYTAQSTLGETNTPVTFTDCVHLGTLAGAFQSRCVWKGGYIANISLVSRAAVELYNVSTKSFSATGDRAYITRQVRATNVGSWGVPTHVAYPIGTITERLGTDELNVGTGFRNADGTTTGFIKIY</sequence>
<dbReference type="GO" id="GO:0098994">
    <property type="term" value="P:symbiont entry into host cell via disruption of host cell envelope"/>
    <property type="evidence" value="ECO:0007669"/>
    <property type="project" value="UniProtKB-KW"/>
</dbReference>
<dbReference type="GO" id="GO:0098996">
    <property type="term" value="P:symbiont entry into host cell via disruption of host cell glycocalyx"/>
    <property type="evidence" value="ECO:0007669"/>
    <property type="project" value="UniProtKB-KW"/>
</dbReference>
<dbReference type="InterPro" id="IPR005604">
    <property type="entry name" value="Phage_T7_tail_fibre-like_N"/>
</dbReference>
<reference evidence="12 13" key="1">
    <citation type="submission" date="2023-03" db="EMBL/GenBank/DDBJ databases">
        <authorList>
            <person name="Peng H."/>
        </authorList>
    </citation>
    <scope>NUCLEOTIDE SEQUENCE [LARGE SCALE GENOMIC DNA]</scope>
</reference>
<keyword evidence="8" id="KW-1160">Virus entry into host cell</keyword>
<accession>A0A9Y2E178</accession>
<keyword evidence="2" id="KW-0945">Host-virus interaction</keyword>
<protein>
    <recommendedName>
        <fullName evidence="9">Probable tail spike protein</fullName>
    </recommendedName>
</protein>
<feature type="domain" description="Bacteriophage T7 tail fibre protein-like N-terminal" evidence="11">
    <location>
        <begin position="3"/>
        <end position="127"/>
    </location>
</feature>
<keyword evidence="6" id="KW-0946">Virion</keyword>
<evidence type="ECO:0000256" key="4">
    <source>
        <dbReference type="ARBA" id="ARBA00022732"/>
    </source>
</evidence>
<dbReference type="Pfam" id="PF03906">
    <property type="entry name" value="Phage_T7_tail"/>
    <property type="match status" value="1"/>
</dbReference>
<evidence type="ECO:0000256" key="6">
    <source>
        <dbReference type="ARBA" id="ARBA00022844"/>
    </source>
</evidence>
<evidence type="ECO:0000256" key="9">
    <source>
        <dbReference type="ARBA" id="ARBA00035728"/>
    </source>
</evidence>
<dbReference type="Proteomes" id="UP001239182">
    <property type="component" value="Segment"/>
</dbReference>
<comment type="subcellular location">
    <subcellularLocation>
        <location evidence="1">Virion</location>
    </subcellularLocation>
</comment>
<keyword evidence="10" id="KW-1238">Degradation of host capsule during virus entry</keyword>